<keyword evidence="10" id="KW-0443">Lipid metabolism</keyword>
<reference evidence="18" key="1">
    <citation type="submission" date="2016-09" db="EMBL/GenBank/DDBJ databases">
        <authorList>
            <person name="Jeantristanb JTB J.-T."/>
            <person name="Ricardo R."/>
        </authorList>
    </citation>
    <scope>NUCLEOTIDE SEQUENCE [LARGE SCALE GENOMIC DNA]</scope>
</reference>
<keyword evidence="18" id="KW-1185">Reference proteome</keyword>
<evidence type="ECO:0000256" key="11">
    <source>
        <dbReference type="ARBA" id="ARBA00023136"/>
    </source>
</evidence>
<keyword evidence="11" id="KW-0472">Membrane</keyword>
<evidence type="ECO:0000313" key="18">
    <source>
        <dbReference type="Proteomes" id="UP000198372"/>
    </source>
</evidence>
<proteinExistence type="inferred from homology"/>
<evidence type="ECO:0000256" key="15">
    <source>
        <dbReference type="ARBA" id="ARBA00042568"/>
    </source>
</evidence>
<evidence type="ECO:0000256" key="4">
    <source>
        <dbReference type="ARBA" id="ARBA00004991"/>
    </source>
</evidence>
<dbReference type="AlphaFoldDB" id="A0A238F9J0"/>
<comment type="cofactor">
    <cofactor evidence="1 16">
        <name>pyridoxal 5'-phosphate</name>
        <dbReference type="ChEBI" id="CHEBI:597326"/>
    </cofactor>
</comment>
<evidence type="ECO:0000256" key="13">
    <source>
        <dbReference type="ARBA" id="ARBA00038302"/>
    </source>
</evidence>
<evidence type="ECO:0000313" key="17">
    <source>
        <dbReference type="EMBL" id="SCV69817.1"/>
    </source>
</evidence>
<dbReference type="Proteomes" id="UP000198372">
    <property type="component" value="Unassembled WGS sequence"/>
</dbReference>
<dbReference type="GO" id="GO:0019752">
    <property type="term" value="P:carboxylic acid metabolic process"/>
    <property type="evidence" value="ECO:0007669"/>
    <property type="project" value="InterPro"/>
</dbReference>
<evidence type="ECO:0000256" key="12">
    <source>
        <dbReference type="ARBA" id="ARBA00023239"/>
    </source>
</evidence>
<evidence type="ECO:0000256" key="6">
    <source>
        <dbReference type="ARBA" id="ARBA00022824"/>
    </source>
</evidence>
<dbReference type="GO" id="GO:0005789">
    <property type="term" value="C:endoplasmic reticulum membrane"/>
    <property type="evidence" value="ECO:0007669"/>
    <property type="project" value="UniProtKB-SubCell"/>
</dbReference>
<evidence type="ECO:0000256" key="8">
    <source>
        <dbReference type="ARBA" id="ARBA00022919"/>
    </source>
</evidence>
<keyword evidence="12" id="KW-0456">Lyase</keyword>
<dbReference type="GO" id="GO:0008117">
    <property type="term" value="F:sphinganine-1-phosphate aldolase activity"/>
    <property type="evidence" value="ECO:0007669"/>
    <property type="project" value="UniProtKB-EC"/>
</dbReference>
<dbReference type="InterPro" id="IPR015424">
    <property type="entry name" value="PyrdxlP-dep_Trfase"/>
</dbReference>
<feature type="modified residue" description="N6-(pyridoxal phosphate)lysine" evidence="16">
    <location>
        <position position="392"/>
    </location>
</feature>
<evidence type="ECO:0000256" key="3">
    <source>
        <dbReference type="ARBA" id="ARBA00004760"/>
    </source>
</evidence>
<dbReference type="Pfam" id="PF00282">
    <property type="entry name" value="Pyridoxal_deC"/>
    <property type="match status" value="1"/>
</dbReference>
<dbReference type="InterPro" id="IPR050477">
    <property type="entry name" value="GrpII_AminoAcid_Decarb"/>
</dbReference>
<organism evidence="17 18">
    <name type="scientific">Microbotryum intermedium</name>
    <dbReference type="NCBI Taxonomy" id="269621"/>
    <lineage>
        <taxon>Eukaryota</taxon>
        <taxon>Fungi</taxon>
        <taxon>Dikarya</taxon>
        <taxon>Basidiomycota</taxon>
        <taxon>Pucciniomycotina</taxon>
        <taxon>Microbotryomycetes</taxon>
        <taxon>Microbotryales</taxon>
        <taxon>Microbotryaceae</taxon>
        <taxon>Microbotryum</taxon>
    </lineage>
</organism>
<dbReference type="SUPFAM" id="SSF53383">
    <property type="entry name" value="PLP-dependent transferases"/>
    <property type="match status" value="1"/>
</dbReference>
<keyword evidence="6" id="KW-0256">Endoplasmic reticulum</keyword>
<dbReference type="EMBL" id="FMSP01000005">
    <property type="protein sequence ID" value="SCV69817.1"/>
    <property type="molecule type" value="Genomic_DNA"/>
</dbReference>
<keyword evidence="9" id="KW-1133">Transmembrane helix</keyword>
<evidence type="ECO:0000256" key="7">
    <source>
        <dbReference type="ARBA" id="ARBA00022898"/>
    </source>
</evidence>
<accession>A0A238F9J0</accession>
<comment type="subcellular location">
    <subcellularLocation>
        <location evidence="2">Endoplasmic reticulum membrane</location>
        <topology evidence="2">Single-pass membrane protein</topology>
    </subcellularLocation>
</comment>
<comment type="similarity">
    <text evidence="13">Belongs to the group II decarboxylase family. Sphingosine-1-phosphate lyase subfamily.</text>
</comment>
<name>A0A238F9J0_9BASI</name>
<comment type="pathway">
    <text evidence="4">Sphingolipid metabolism.</text>
</comment>
<sequence>MSNHRVAPYLSPYISLIRDLATLENSKQVVFWYVVQLYVLRLVRHLRATGVATAVHETYLAAVKRGFKLMIYLLPSVRRKVQGELDSVTIDLEKKLAPKYDFLPRQHALPETGLTKDDVNKALKLHGNLPNTKWENGRVSGAVYNGTVEMGDIWREAFGRFEVSNPLHADVFPGKLPSRVPPPPPPPPGLWSSFAYSASILKTGVRKMDAEVVAMCLSLFNSPLPTSAVDRNGGAGTTTSGGTESILMACKAYRDRAAAERGITRPEMIVPASAHAAFDKAASYFKIKIHHIPVDPETRKVNIKMVKRAINPNTIMLVGSAMVLFLQPNFPDGIIDDISALSKLAIKHQLGLHVDCCLGSFLVPFLERAGYPAEPFDFRVPGVTSISCDTHKYGFAPKGSSVIMYRSKALRRYQYSIMGAWAGGTYASPSMAGSRPGAIIAGAWASMMKMGIDGYTESCREIVGAAKRIVEGVSEMDDLYVLGDPLVSVVAFSSKTVSIYEVGDVMSKKGWHLNALQSPPALHIACTKLTVPVVDELLKDLRDAVEEVKLQDKPGDGSMVMLCECLLLSHVRPRFLADAGELSLPIDGLGSSSAIGPGLVEEMASRYMDVLYA</sequence>
<dbReference type="PANTHER" id="PTHR42735">
    <property type="match status" value="1"/>
</dbReference>
<keyword evidence="7 16" id="KW-0663">Pyridoxal phosphate</keyword>
<dbReference type="Gene3D" id="3.90.1150.10">
    <property type="entry name" value="Aspartate Aminotransferase, domain 1"/>
    <property type="match status" value="1"/>
</dbReference>
<dbReference type="InterPro" id="IPR015422">
    <property type="entry name" value="PyrdxlP-dep_Trfase_small"/>
</dbReference>
<comment type="pathway">
    <text evidence="3">Lipid metabolism; sphingolipid metabolism.</text>
</comment>
<evidence type="ECO:0000256" key="2">
    <source>
        <dbReference type="ARBA" id="ARBA00004389"/>
    </source>
</evidence>
<evidence type="ECO:0000256" key="1">
    <source>
        <dbReference type="ARBA" id="ARBA00001933"/>
    </source>
</evidence>
<dbReference type="GO" id="GO:0030149">
    <property type="term" value="P:sphingolipid catabolic process"/>
    <property type="evidence" value="ECO:0007669"/>
    <property type="project" value="TreeGrafter"/>
</dbReference>
<dbReference type="PANTHER" id="PTHR42735:SF6">
    <property type="entry name" value="SPHINGOSINE-1-PHOSPHATE LYASE 1"/>
    <property type="match status" value="1"/>
</dbReference>
<dbReference type="STRING" id="269621.A0A238F9J0"/>
<dbReference type="FunFam" id="3.40.640.10:FF:000020">
    <property type="entry name" value="sphingosine-1-phosphate lyase 1"/>
    <property type="match status" value="1"/>
</dbReference>
<keyword evidence="5" id="KW-0812">Transmembrane</keyword>
<evidence type="ECO:0000256" key="9">
    <source>
        <dbReference type="ARBA" id="ARBA00022989"/>
    </source>
</evidence>
<evidence type="ECO:0000256" key="14">
    <source>
        <dbReference type="ARBA" id="ARBA00038965"/>
    </source>
</evidence>
<evidence type="ECO:0000256" key="10">
    <source>
        <dbReference type="ARBA" id="ARBA00023098"/>
    </source>
</evidence>
<dbReference type="InterPro" id="IPR015421">
    <property type="entry name" value="PyrdxlP-dep_Trfase_major"/>
</dbReference>
<dbReference type="GO" id="GO:0030170">
    <property type="term" value="F:pyridoxal phosphate binding"/>
    <property type="evidence" value="ECO:0007669"/>
    <property type="project" value="InterPro"/>
</dbReference>
<gene>
    <name evidence="17" type="ORF">BQ2448_1211</name>
</gene>
<protein>
    <recommendedName>
        <fullName evidence="14">sphinganine-1-phosphate aldolase</fullName>
        <ecNumber evidence="14">4.1.2.27</ecNumber>
    </recommendedName>
    <alternativeName>
        <fullName evidence="15">Sphingosine-1-phosphate aldolase</fullName>
    </alternativeName>
</protein>
<keyword evidence="8" id="KW-0746">Sphingolipid metabolism</keyword>
<dbReference type="InterPro" id="IPR002129">
    <property type="entry name" value="PyrdxlP-dep_de-COase"/>
</dbReference>
<evidence type="ECO:0000256" key="16">
    <source>
        <dbReference type="PIRSR" id="PIRSR602129-50"/>
    </source>
</evidence>
<dbReference type="OrthoDB" id="10254570at2759"/>
<dbReference type="EC" id="4.1.2.27" evidence="14"/>
<evidence type="ECO:0000256" key="5">
    <source>
        <dbReference type="ARBA" id="ARBA00022692"/>
    </source>
</evidence>
<dbReference type="Gene3D" id="3.40.640.10">
    <property type="entry name" value="Type I PLP-dependent aspartate aminotransferase-like (Major domain)"/>
    <property type="match status" value="1"/>
</dbReference>